<evidence type="ECO:0000256" key="3">
    <source>
        <dbReference type="PROSITE-ProRule" id="PRU00708"/>
    </source>
</evidence>
<protein>
    <recommendedName>
        <fullName evidence="6">Pentatricopeptide repeat-containing protein</fullName>
    </recommendedName>
</protein>
<gene>
    <name evidence="4" type="ORF">LWI29_004670</name>
</gene>
<organism evidence="4 5">
    <name type="scientific">Acer saccharum</name>
    <name type="common">Sugar maple</name>
    <dbReference type="NCBI Taxonomy" id="4024"/>
    <lineage>
        <taxon>Eukaryota</taxon>
        <taxon>Viridiplantae</taxon>
        <taxon>Streptophyta</taxon>
        <taxon>Embryophyta</taxon>
        <taxon>Tracheophyta</taxon>
        <taxon>Spermatophyta</taxon>
        <taxon>Magnoliopsida</taxon>
        <taxon>eudicotyledons</taxon>
        <taxon>Gunneridae</taxon>
        <taxon>Pentapetalae</taxon>
        <taxon>rosids</taxon>
        <taxon>malvids</taxon>
        <taxon>Sapindales</taxon>
        <taxon>Sapindaceae</taxon>
        <taxon>Hippocastanoideae</taxon>
        <taxon>Acereae</taxon>
        <taxon>Acer</taxon>
    </lineage>
</organism>
<dbReference type="Pfam" id="PF13041">
    <property type="entry name" value="PPR_2"/>
    <property type="match status" value="1"/>
</dbReference>
<sequence length="464" mass="51944">MDRYERAVVSTSPIPLKLNFENMVEKADHRRNGVIRKKCDLGQEEKLRGEGLSKEKLKDEVVIEGPLTEISSDVMCNVSVGVKAILSGPPGLFQADITELISSLEGASEERKGRKSSALRKRHNMILRSSKVCEKMKELNPELINNVAWNLEDEVVKGLEKDDWFCISVFRLVPSCKGRRVSNVFSLLQPRSPLFSTAIDSPQVTSHGVGNEKRGINFDALFQSCTKLHLVKPLHALLVVSGKIQSIFIATKLVNCYANLGDFSFSRYTFDHISNKDVYTWNSMVSAYVHSGRFHEAVDCFYQFLLTSGLLPDFYTFPPVLKACRNLFDGKKIHCLVLKLGFEWDVFVAASLLHMYCRFGQAGVARKLFNDMPIRDRGSWTALISGYCQSGNAAEALAVLHEMRLEGVNMDPVTIASILPVCAQLDDTVSGMLIHLYVIKHGLEFDLVVSNNLINMYAKSQGMH</sequence>
<dbReference type="PANTHER" id="PTHR24015:SF1693">
    <property type="entry name" value="DYW DOMAIN-CONTAINING PROTEIN"/>
    <property type="match status" value="1"/>
</dbReference>
<feature type="repeat" description="PPR" evidence="3">
    <location>
        <begin position="277"/>
        <end position="312"/>
    </location>
</feature>
<dbReference type="Pfam" id="PF01535">
    <property type="entry name" value="PPR"/>
    <property type="match status" value="2"/>
</dbReference>
<dbReference type="GO" id="GO:0003723">
    <property type="term" value="F:RNA binding"/>
    <property type="evidence" value="ECO:0007669"/>
    <property type="project" value="InterPro"/>
</dbReference>
<evidence type="ECO:0008006" key="6">
    <source>
        <dbReference type="Google" id="ProtNLM"/>
    </source>
</evidence>
<evidence type="ECO:0000313" key="4">
    <source>
        <dbReference type="EMBL" id="KAK0580652.1"/>
    </source>
</evidence>
<dbReference type="PROSITE" id="PS51375">
    <property type="entry name" value="PPR"/>
    <property type="match status" value="2"/>
</dbReference>
<proteinExistence type="inferred from homology"/>
<evidence type="ECO:0000256" key="1">
    <source>
        <dbReference type="ARBA" id="ARBA00022737"/>
    </source>
</evidence>
<dbReference type="Gene3D" id="1.25.40.10">
    <property type="entry name" value="Tetratricopeptide repeat domain"/>
    <property type="match status" value="2"/>
</dbReference>
<dbReference type="GO" id="GO:0009451">
    <property type="term" value="P:RNA modification"/>
    <property type="evidence" value="ECO:0007669"/>
    <property type="project" value="InterPro"/>
</dbReference>
<keyword evidence="5" id="KW-1185">Reference proteome</keyword>
<dbReference type="EMBL" id="JAUESC010000384">
    <property type="protein sequence ID" value="KAK0580652.1"/>
    <property type="molecule type" value="Genomic_DNA"/>
</dbReference>
<dbReference type="FunFam" id="1.25.40.10:FF:000073">
    <property type="entry name" value="Pentatricopeptide repeat-containing protein chloroplastic"/>
    <property type="match status" value="1"/>
</dbReference>
<evidence type="ECO:0000313" key="5">
    <source>
        <dbReference type="Proteomes" id="UP001168877"/>
    </source>
</evidence>
<dbReference type="NCBIfam" id="TIGR00756">
    <property type="entry name" value="PPR"/>
    <property type="match status" value="2"/>
</dbReference>
<dbReference type="Proteomes" id="UP001168877">
    <property type="component" value="Unassembled WGS sequence"/>
</dbReference>
<dbReference type="InterPro" id="IPR002885">
    <property type="entry name" value="PPR_rpt"/>
</dbReference>
<feature type="repeat" description="PPR" evidence="3">
    <location>
        <begin position="376"/>
        <end position="410"/>
    </location>
</feature>
<dbReference type="FunFam" id="1.25.40.10:FF:001180">
    <property type="entry name" value="Pentatricopeptide repeat-containing protein At2g03380, mitochondrial"/>
    <property type="match status" value="1"/>
</dbReference>
<dbReference type="InterPro" id="IPR046960">
    <property type="entry name" value="PPR_At4g14850-like_plant"/>
</dbReference>
<accession>A0AA39RX78</accession>
<name>A0AA39RX78_ACESA</name>
<dbReference type="InterPro" id="IPR011990">
    <property type="entry name" value="TPR-like_helical_dom_sf"/>
</dbReference>
<evidence type="ECO:0000256" key="2">
    <source>
        <dbReference type="ARBA" id="ARBA00061659"/>
    </source>
</evidence>
<reference evidence="4" key="2">
    <citation type="submission" date="2023-06" db="EMBL/GenBank/DDBJ databases">
        <authorList>
            <person name="Swenson N.G."/>
            <person name="Wegrzyn J.L."/>
            <person name="Mcevoy S.L."/>
        </authorList>
    </citation>
    <scope>NUCLEOTIDE SEQUENCE</scope>
    <source>
        <strain evidence="4">NS2018</strain>
        <tissue evidence="4">Leaf</tissue>
    </source>
</reference>
<keyword evidence="1" id="KW-0677">Repeat</keyword>
<dbReference type="PANTHER" id="PTHR24015">
    <property type="entry name" value="OS07G0578800 PROTEIN-RELATED"/>
    <property type="match status" value="1"/>
</dbReference>
<comment type="caution">
    <text evidence="4">The sequence shown here is derived from an EMBL/GenBank/DDBJ whole genome shotgun (WGS) entry which is preliminary data.</text>
</comment>
<comment type="similarity">
    <text evidence="2">Belongs to the PPR family. PCMP-E subfamily.</text>
</comment>
<reference evidence="4" key="1">
    <citation type="journal article" date="2022" name="Plant J.">
        <title>Strategies of tolerance reflected in two North American maple genomes.</title>
        <authorList>
            <person name="McEvoy S.L."/>
            <person name="Sezen U.U."/>
            <person name="Trouern-Trend A."/>
            <person name="McMahon S.M."/>
            <person name="Schaberg P.G."/>
            <person name="Yang J."/>
            <person name="Wegrzyn J.L."/>
            <person name="Swenson N.G."/>
        </authorList>
    </citation>
    <scope>NUCLEOTIDE SEQUENCE</scope>
    <source>
        <strain evidence="4">NS2018</strain>
    </source>
</reference>
<dbReference type="AlphaFoldDB" id="A0AA39RX78"/>